<accession>A0A8S0TYM7</accession>
<dbReference type="EMBL" id="CACTIH010007369">
    <property type="protein sequence ID" value="CAA3011463.1"/>
    <property type="molecule type" value="Genomic_DNA"/>
</dbReference>
<dbReference type="Gramene" id="OE9A049279T1">
    <property type="protein sequence ID" value="OE9A049279C1"/>
    <property type="gene ID" value="OE9A049279"/>
</dbReference>
<dbReference type="Proteomes" id="UP000594638">
    <property type="component" value="Unassembled WGS sequence"/>
</dbReference>
<evidence type="ECO:0000256" key="2">
    <source>
        <dbReference type="ARBA" id="ARBA00006779"/>
    </source>
</evidence>
<dbReference type="PANTHER" id="PTHR31142">
    <property type="entry name" value="TOBAMOVIRUS MULTIPLICATION PROTEIN 1-LIKE ISOFORM X1"/>
    <property type="match status" value="1"/>
</dbReference>
<keyword evidence="4 7" id="KW-0812">Transmembrane</keyword>
<reference evidence="9 10" key="1">
    <citation type="submission" date="2019-12" db="EMBL/GenBank/DDBJ databases">
        <authorList>
            <person name="Alioto T."/>
            <person name="Alioto T."/>
            <person name="Gomez Garrido J."/>
        </authorList>
    </citation>
    <scope>NUCLEOTIDE SEQUENCE [LARGE SCALE GENOMIC DNA]</scope>
</reference>
<protein>
    <submittedName>
        <fullName evidence="9">Tobamovirus multiplication 1</fullName>
    </submittedName>
</protein>
<evidence type="ECO:0000313" key="10">
    <source>
        <dbReference type="Proteomes" id="UP000594638"/>
    </source>
</evidence>
<evidence type="ECO:0000256" key="4">
    <source>
        <dbReference type="ARBA" id="ARBA00022692"/>
    </source>
</evidence>
<organism evidence="9 10">
    <name type="scientific">Olea europaea subsp. europaea</name>
    <dbReference type="NCBI Taxonomy" id="158383"/>
    <lineage>
        <taxon>Eukaryota</taxon>
        <taxon>Viridiplantae</taxon>
        <taxon>Streptophyta</taxon>
        <taxon>Embryophyta</taxon>
        <taxon>Tracheophyta</taxon>
        <taxon>Spermatophyta</taxon>
        <taxon>Magnoliopsida</taxon>
        <taxon>eudicotyledons</taxon>
        <taxon>Gunneridae</taxon>
        <taxon>Pentapetalae</taxon>
        <taxon>asterids</taxon>
        <taxon>lamiids</taxon>
        <taxon>Lamiales</taxon>
        <taxon>Oleaceae</taxon>
        <taxon>Oleeae</taxon>
        <taxon>Olea</taxon>
    </lineage>
</organism>
<feature type="transmembrane region" description="Helical" evidence="7">
    <location>
        <begin position="36"/>
        <end position="60"/>
    </location>
</feature>
<name>A0A8S0TYM7_OLEEU</name>
<dbReference type="AlphaFoldDB" id="A0A8S0TYM7"/>
<comment type="subcellular location">
    <subcellularLocation>
        <location evidence="1">Vacuole membrane</location>
        <topology evidence="1">Multi-pass membrane protein</topology>
    </subcellularLocation>
</comment>
<evidence type="ECO:0000259" key="8">
    <source>
        <dbReference type="Pfam" id="PF06454"/>
    </source>
</evidence>
<comment type="caution">
    <text evidence="9">The sequence shown here is derived from an EMBL/GenBank/DDBJ whole genome shotgun (WGS) entry which is preliminary data.</text>
</comment>
<keyword evidence="3" id="KW-0926">Vacuole</keyword>
<dbReference type="OrthoDB" id="19798at2759"/>
<keyword evidence="5 7" id="KW-1133">Transmembrane helix</keyword>
<feature type="domain" description="THH1/TOM1/TOM3" evidence="8">
    <location>
        <begin position="21"/>
        <end position="100"/>
    </location>
</feature>
<evidence type="ECO:0000256" key="6">
    <source>
        <dbReference type="ARBA" id="ARBA00023136"/>
    </source>
</evidence>
<dbReference type="InterPro" id="IPR009457">
    <property type="entry name" value="THH1/TOM1/TOM3_dom"/>
</dbReference>
<evidence type="ECO:0000256" key="7">
    <source>
        <dbReference type="SAM" id="Phobius"/>
    </source>
</evidence>
<dbReference type="InterPro" id="IPR040226">
    <property type="entry name" value="THH1/TOM1/TOM3"/>
</dbReference>
<proteinExistence type="inferred from homology"/>
<keyword evidence="10" id="KW-1185">Reference proteome</keyword>
<sequence length="113" mass="13015">MTRMLLSFLPIDTGIGGLPLNWWDEINESVKWQDGLYFALCAACGLVSLVALIQLLRIELRVPEYGWTTQKVFLVVNFFVNGVRAIMFGFHKVVFLLHPRPGVRIFQFQNDEE</sequence>
<evidence type="ECO:0000256" key="1">
    <source>
        <dbReference type="ARBA" id="ARBA00004128"/>
    </source>
</evidence>
<feature type="transmembrane region" description="Helical" evidence="7">
    <location>
        <begin position="72"/>
        <end position="90"/>
    </location>
</feature>
<dbReference type="PANTHER" id="PTHR31142:SF1">
    <property type="entry name" value="TOBAMOVIRUS MULTIPLICATION PROTEIN 1"/>
    <property type="match status" value="1"/>
</dbReference>
<keyword evidence="6 7" id="KW-0472">Membrane</keyword>
<gene>
    <name evidence="9" type="ORF">OLEA9_A049279</name>
</gene>
<evidence type="ECO:0000256" key="5">
    <source>
        <dbReference type="ARBA" id="ARBA00022989"/>
    </source>
</evidence>
<dbReference type="GO" id="GO:0009705">
    <property type="term" value="C:plant-type vacuole membrane"/>
    <property type="evidence" value="ECO:0007669"/>
    <property type="project" value="TreeGrafter"/>
</dbReference>
<evidence type="ECO:0000313" key="9">
    <source>
        <dbReference type="EMBL" id="CAA3011463.1"/>
    </source>
</evidence>
<comment type="similarity">
    <text evidence="2">Belongs to the plant tobamovirus multiplication TOM1 protein family.</text>
</comment>
<evidence type="ECO:0000256" key="3">
    <source>
        <dbReference type="ARBA" id="ARBA00022554"/>
    </source>
</evidence>
<dbReference type="Pfam" id="PF06454">
    <property type="entry name" value="THH1_TOM1-3_dom"/>
    <property type="match status" value="1"/>
</dbReference>